<dbReference type="RefSeq" id="YP_009997012.1">
    <property type="nucleotide sequence ID" value="NC_052967.1"/>
</dbReference>
<organism evidence="3 4">
    <name type="scientific">Xanthomonas phage Bosa</name>
    <dbReference type="NCBI Taxonomy" id="2674976"/>
    <lineage>
        <taxon>Viruses</taxon>
        <taxon>Duplodnaviria</taxon>
        <taxon>Heunggongvirae</taxon>
        <taxon>Uroviricota</taxon>
        <taxon>Caudoviricetes</taxon>
        <taxon>Mesyanzhinovviridae</taxon>
        <taxon>Bradleyvirinae</taxon>
        <taxon>Bosavirus</taxon>
        <taxon>Bosavirus bosa</taxon>
    </lineage>
</organism>
<dbReference type="Pfam" id="PF13264">
    <property type="entry name" value="DUF4055"/>
    <property type="match status" value="1"/>
</dbReference>
<feature type="compositionally biased region" description="Low complexity" evidence="1">
    <location>
        <begin position="494"/>
        <end position="508"/>
    </location>
</feature>
<dbReference type="InterPro" id="IPR025129">
    <property type="entry name" value="DUF4055"/>
</dbReference>
<dbReference type="EMBL" id="LR743532">
    <property type="protein sequence ID" value="CAA2409778.1"/>
    <property type="molecule type" value="Genomic_DNA"/>
</dbReference>
<evidence type="ECO:0000256" key="1">
    <source>
        <dbReference type="SAM" id="MobiDB-lite"/>
    </source>
</evidence>
<sequence>MADGPSKKPTVATPSGAYLRMQPRWKMIDALLGGTETMRAAGKEYLPQYDNESNKNYETRLERAVLLNMTEQTLDTLAGKPFREQIVLGDDVAADFQDMSEDIDMQGSNLQSFARAWFREGWAKGLSHVLVEHPTPEEQVDEAGLPVARTLADDRSQGLRPYWVHIKPECLIAAYAAVVNGKEVLTHVRIKETSVERVGWEEMLVERVRVLEPGIWQVWAPDEKGEEWHIESEGTTSLDFIPLVTFYAGKRSGLMECKPPLIDLAHLNVEHWQSKSDQRNVLTVSRFPILAAAGVPSDQKITVGPNNFLTTEDVQGKWYYVEHTGAAIAAGQTDLESLEDQMATYGAEYMRKQPGDETATGRALDSAESSSYLASTVHDFQDCLEQAMKYTANWLGQGDGGSVQVDSDVDLGEADAAELDTLNKARAQRDISRKTYLGELQKRGILSDDFDEEQDAEFLEEEAKNTMGDMFGGGNGTGLPGQQPPGNQPPNPQDPAQADHPQDPAQADPPTPDDE</sequence>
<feature type="domain" description="DUF4055" evidence="2">
    <location>
        <begin position="260"/>
        <end position="395"/>
    </location>
</feature>
<accession>A0A679K1N1</accession>
<proteinExistence type="predicted"/>
<protein>
    <submittedName>
        <fullName evidence="3">62kDa structural protein</fullName>
    </submittedName>
</protein>
<evidence type="ECO:0000259" key="2">
    <source>
        <dbReference type="Pfam" id="PF13264"/>
    </source>
</evidence>
<dbReference type="KEGG" id="vg:62676375"/>
<dbReference type="GeneID" id="62676375"/>
<feature type="compositionally biased region" description="Gly residues" evidence="1">
    <location>
        <begin position="470"/>
        <end position="479"/>
    </location>
</feature>
<name>A0A679K1N1_9CAUD</name>
<dbReference type="Proteomes" id="UP000464956">
    <property type="component" value="Chromosome"/>
</dbReference>
<keyword evidence="4" id="KW-1185">Reference proteome</keyword>
<evidence type="ECO:0000313" key="4">
    <source>
        <dbReference type="Proteomes" id="UP000464956"/>
    </source>
</evidence>
<reference evidence="3" key="1">
    <citation type="submission" date="2019-12" db="EMBL/GenBank/DDBJ databases">
        <authorList>
            <person name="Ansaldi M."/>
            <person name="Clavijo F."/>
        </authorList>
    </citation>
    <scope>NUCLEOTIDE SEQUENCE [LARGE SCALE GENOMIC DNA]</scope>
</reference>
<evidence type="ECO:0000313" key="3">
    <source>
        <dbReference type="EMBL" id="CAA2409778.1"/>
    </source>
</evidence>
<feature type="compositionally biased region" description="Pro residues" evidence="1">
    <location>
        <begin position="482"/>
        <end position="493"/>
    </location>
</feature>
<feature type="region of interest" description="Disordered" evidence="1">
    <location>
        <begin position="461"/>
        <end position="515"/>
    </location>
</feature>